<feature type="compositionally biased region" description="Polar residues" evidence="1">
    <location>
        <begin position="119"/>
        <end position="137"/>
    </location>
</feature>
<feature type="region of interest" description="Disordered" evidence="1">
    <location>
        <begin position="242"/>
        <end position="297"/>
    </location>
</feature>
<organism evidence="2 3">
    <name type="scientific">Colletotrichum kahawae</name>
    <name type="common">Coffee berry disease fungus</name>
    <dbReference type="NCBI Taxonomy" id="34407"/>
    <lineage>
        <taxon>Eukaryota</taxon>
        <taxon>Fungi</taxon>
        <taxon>Dikarya</taxon>
        <taxon>Ascomycota</taxon>
        <taxon>Pezizomycotina</taxon>
        <taxon>Sordariomycetes</taxon>
        <taxon>Hypocreomycetidae</taxon>
        <taxon>Glomerellales</taxon>
        <taxon>Glomerellaceae</taxon>
        <taxon>Colletotrichum</taxon>
        <taxon>Colletotrichum gloeosporioides species complex</taxon>
    </lineage>
</organism>
<name>A0AAD9Y4R5_COLKA</name>
<protein>
    <submittedName>
        <fullName evidence="2">Uncharacterized protein</fullName>
    </submittedName>
</protein>
<feature type="region of interest" description="Disordered" evidence="1">
    <location>
        <begin position="119"/>
        <end position="160"/>
    </location>
</feature>
<dbReference type="EMBL" id="VYYT01000422">
    <property type="protein sequence ID" value="KAK2736520.1"/>
    <property type="molecule type" value="Genomic_DNA"/>
</dbReference>
<keyword evidence="3" id="KW-1185">Reference proteome</keyword>
<evidence type="ECO:0000256" key="1">
    <source>
        <dbReference type="SAM" id="MobiDB-lite"/>
    </source>
</evidence>
<accession>A0AAD9Y4R5</accession>
<gene>
    <name evidence="2" type="ORF">CKAH01_07720</name>
</gene>
<evidence type="ECO:0000313" key="2">
    <source>
        <dbReference type="EMBL" id="KAK2736520.1"/>
    </source>
</evidence>
<comment type="caution">
    <text evidence="2">The sequence shown here is derived from an EMBL/GenBank/DDBJ whole genome shotgun (WGS) entry which is preliminary data.</text>
</comment>
<proteinExistence type="predicted"/>
<dbReference type="Proteomes" id="UP001281614">
    <property type="component" value="Unassembled WGS sequence"/>
</dbReference>
<feature type="compositionally biased region" description="Basic and acidic residues" evidence="1">
    <location>
        <begin position="270"/>
        <end position="288"/>
    </location>
</feature>
<dbReference type="AlphaFoldDB" id="A0AAD9Y4R5"/>
<sequence length="297" mass="32734">MQTLASDLEPRLLNKLAPFGLDEAQFRSVYTDSRMKSLCKTGSQDEAKAYVDEFVAKITCDWDRFVTSGEPNAGLWLAVIESIINWLSEDIDITTYNNRLDLENNIITLAVMLAVENSNSRAGPSTPEASVQDTASDTSDDAEVPSLTYSDSSAAYSDSSDNYKAKTRRFAVYKGKPRWIDNLSDNESGDNEIGDNEIGDNEIGDNEIGDNESGSGNNKEVDLQNIPQKRKAEEVFAANDDKIVGSPRKKPYEQDSIAETGFLGNAVEPSPDKEAGEEMDLDKAKDFPETQTGEYTY</sequence>
<feature type="region of interest" description="Disordered" evidence="1">
    <location>
        <begin position="180"/>
        <end position="228"/>
    </location>
</feature>
<feature type="compositionally biased region" description="Low complexity" evidence="1">
    <location>
        <begin position="149"/>
        <end position="160"/>
    </location>
</feature>
<feature type="compositionally biased region" description="Acidic residues" evidence="1">
    <location>
        <begin position="187"/>
        <end position="210"/>
    </location>
</feature>
<evidence type="ECO:0000313" key="3">
    <source>
        <dbReference type="Proteomes" id="UP001281614"/>
    </source>
</evidence>
<reference evidence="2" key="1">
    <citation type="submission" date="2023-02" db="EMBL/GenBank/DDBJ databases">
        <title>Colletotrichum kahawae CIFC_Que2 genome sequencing and assembly.</title>
        <authorList>
            <person name="Baroncelli R."/>
        </authorList>
    </citation>
    <scope>NUCLEOTIDE SEQUENCE</scope>
    <source>
        <strain evidence="2">CIFC_Que2</strain>
    </source>
</reference>